<organism evidence="1 2">
    <name type="scientific">Candidatus Rickettsia kedanie</name>
    <dbReference type="NCBI Taxonomy" id="3115352"/>
    <lineage>
        <taxon>Bacteria</taxon>
        <taxon>Pseudomonadati</taxon>
        <taxon>Pseudomonadota</taxon>
        <taxon>Alphaproteobacteria</taxon>
        <taxon>Rickettsiales</taxon>
        <taxon>Rickettsiaceae</taxon>
        <taxon>Rickettsieae</taxon>
        <taxon>Rickettsia</taxon>
        <taxon>spotted fever group</taxon>
    </lineage>
</organism>
<dbReference type="Proteomes" id="UP001628124">
    <property type="component" value="Unassembled WGS sequence"/>
</dbReference>
<comment type="caution">
    <text evidence="1">The sequence shown here is derived from an EMBL/GenBank/DDBJ whole genome shotgun (WGS) entry which is preliminary data.</text>
</comment>
<evidence type="ECO:0000313" key="1">
    <source>
        <dbReference type="EMBL" id="GAA5252967.1"/>
    </source>
</evidence>
<keyword evidence="2" id="KW-1185">Reference proteome</keyword>
<name>A0ABP9TXZ8_9RICK</name>
<dbReference type="EMBL" id="BAABMM010000041">
    <property type="protein sequence ID" value="GAA5252967.1"/>
    <property type="molecule type" value="Genomic_DNA"/>
</dbReference>
<evidence type="ECO:0000313" key="2">
    <source>
        <dbReference type="Proteomes" id="UP001628124"/>
    </source>
</evidence>
<protein>
    <submittedName>
        <fullName evidence="1">Uncharacterized protein</fullName>
    </submittedName>
</protein>
<sequence length="130" mass="14215">MDEERLAKYLMAMTEIKLDSFAKNIDGVKALGRKALIEYNSVLKELGVITDNLSNEDMKSLIKGFNTKTMNKLASSLEDTKKEDANKQRVSLGAVVPVRGVNTPLPPPPPLGARIARGDAPAIMVKQHLI</sequence>
<accession>A0ABP9TXZ8</accession>
<reference evidence="1 2" key="1">
    <citation type="journal article" date="2024" name="Microbiol. Immunol.">
        <title>Discovery of a novel spotted fever group Rickettsia, 'Candidatus Rickettsia kedanie,' in unfed larval chigger mites, Leptotrombidium scutellare.</title>
        <authorList>
            <person name="Ogawa M."/>
            <person name="Matsutani M."/>
            <person name="Katayama T."/>
            <person name="Takada N."/>
            <person name="Noda S."/>
            <person name="Takahashi M."/>
            <person name="Kageyama D."/>
            <person name="Hanaoka N."/>
            <person name="Ebihara H."/>
        </authorList>
    </citation>
    <scope>NUCLEOTIDE SEQUENCE [LARGE SCALE GENOMIC DNA]</scope>
    <source>
        <strain evidence="1 2">KNCP2-13</strain>
    </source>
</reference>
<gene>
    <name evidence="1" type="ORF">KNCP2_12550</name>
</gene>
<dbReference type="RefSeq" id="WP_412708578.1">
    <property type="nucleotide sequence ID" value="NZ_BAABMM010000041.1"/>
</dbReference>
<proteinExistence type="predicted"/>